<dbReference type="InterPro" id="IPR039621">
    <property type="entry name" value="BG1-like"/>
</dbReference>
<evidence type="ECO:0000256" key="2">
    <source>
        <dbReference type="ARBA" id="ARBA00004236"/>
    </source>
</evidence>
<keyword evidence="6" id="KW-0472">Membrane</keyword>
<comment type="function">
    <text evidence="1">Involved in auxin transport. Regulator of the auxin signaling pathway.</text>
</comment>
<dbReference type="GO" id="GO:0005886">
    <property type="term" value="C:plasma membrane"/>
    <property type="evidence" value="ECO:0007669"/>
    <property type="project" value="UniProtKB-SubCell"/>
</dbReference>
<accession>A0AAV0EQM2</accession>
<comment type="caution">
    <text evidence="9">The sequence shown here is derived from an EMBL/GenBank/DDBJ whole genome shotgun (WGS) entry which is preliminary data.</text>
</comment>
<evidence type="ECO:0000256" key="8">
    <source>
        <dbReference type="SAM" id="MobiDB-lite"/>
    </source>
</evidence>
<reference evidence="9" key="1">
    <citation type="submission" date="2022-07" db="EMBL/GenBank/DDBJ databases">
        <authorList>
            <person name="Macas J."/>
            <person name="Novak P."/>
            <person name="Neumann P."/>
        </authorList>
    </citation>
    <scope>NUCLEOTIDE SEQUENCE</scope>
</reference>
<keyword evidence="4" id="KW-0813">Transport</keyword>
<keyword evidence="10" id="KW-1185">Reference proteome</keyword>
<dbReference type="PANTHER" id="PTHR33541:SF12">
    <property type="entry name" value="PROTEIN BIG GRAIN 1-LIKE A"/>
    <property type="match status" value="1"/>
</dbReference>
<dbReference type="EMBL" id="CAMAPF010000937">
    <property type="protein sequence ID" value="CAH9125493.1"/>
    <property type="molecule type" value="Genomic_DNA"/>
</dbReference>
<keyword evidence="5" id="KW-1003">Cell membrane</keyword>
<evidence type="ECO:0000256" key="5">
    <source>
        <dbReference type="ARBA" id="ARBA00022475"/>
    </source>
</evidence>
<proteinExistence type="inferred from homology"/>
<comment type="subcellular location">
    <subcellularLocation>
        <location evidence="2">Cell membrane</location>
    </subcellularLocation>
</comment>
<keyword evidence="7" id="KW-0927">Auxin signaling pathway</keyword>
<dbReference type="GO" id="GO:0009734">
    <property type="term" value="P:auxin-activated signaling pathway"/>
    <property type="evidence" value="ECO:0007669"/>
    <property type="project" value="UniProtKB-KW"/>
</dbReference>
<feature type="region of interest" description="Disordered" evidence="8">
    <location>
        <begin position="186"/>
        <end position="221"/>
    </location>
</feature>
<sequence length="347" mass="38809">MSNFERQKSVKEPRYSSFSSTLLDEIYRSIDGFDEKKLNRPIKGTFANDDDNNGVVSFRRACLIEKLMEQKLVNHKFSSTKPCKGAKRLSSLLLSTSYDDPFFFSSTTPRSSSAAQTAESDFSGSFWKCNSSSKKTSCFNSTRSSKTVRTTTLGLEKSRMIKPPVSPGARLTNFINCLFVSRSHARKGRDKSAPSTSASTPTSIARSCLNKTPRMSRSGAKRTVRFNPVGVILGEENAYGGGESPAPGFQETKKALHEAGLSRGHIVLKGYHQHRNRHQWKNEESWMSAEEGRDCSDDDDYLSDSSSDLFEIDHHALFGKRRFREELPVFESTHLDSSRIIATGLVR</sequence>
<protein>
    <submittedName>
        <fullName evidence="9">Uncharacterized protein</fullName>
    </submittedName>
</protein>
<gene>
    <name evidence="9" type="ORF">CEPIT_LOCUS26806</name>
</gene>
<dbReference type="PANTHER" id="PTHR33541">
    <property type="entry name" value="PROTEIN BIG GRAIN 1-LIKE A-RELATED"/>
    <property type="match status" value="1"/>
</dbReference>
<evidence type="ECO:0000256" key="4">
    <source>
        <dbReference type="ARBA" id="ARBA00022448"/>
    </source>
</evidence>
<evidence type="ECO:0000313" key="9">
    <source>
        <dbReference type="EMBL" id="CAH9125493.1"/>
    </source>
</evidence>
<evidence type="ECO:0000256" key="3">
    <source>
        <dbReference type="ARBA" id="ARBA00010067"/>
    </source>
</evidence>
<organism evidence="9 10">
    <name type="scientific">Cuscuta epithymum</name>
    <dbReference type="NCBI Taxonomy" id="186058"/>
    <lineage>
        <taxon>Eukaryota</taxon>
        <taxon>Viridiplantae</taxon>
        <taxon>Streptophyta</taxon>
        <taxon>Embryophyta</taxon>
        <taxon>Tracheophyta</taxon>
        <taxon>Spermatophyta</taxon>
        <taxon>Magnoliopsida</taxon>
        <taxon>eudicotyledons</taxon>
        <taxon>Gunneridae</taxon>
        <taxon>Pentapetalae</taxon>
        <taxon>asterids</taxon>
        <taxon>lamiids</taxon>
        <taxon>Solanales</taxon>
        <taxon>Convolvulaceae</taxon>
        <taxon>Cuscuteae</taxon>
        <taxon>Cuscuta</taxon>
        <taxon>Cuscuta subgen. Cuscuta</taxon>
    </lineage>
</organism>
<evidence type="ECO:0000256" key="7">
    <source>
        <dbReference type="ARBA" id="ARBA00023294"/>
    </source>
</evidence>
<evidence type="ECO:0000256" key="1">
    <source>
        <dbReference type="ARBA" id="ARBA00002281"/>
    </source>
</evidence>
<evidence type="ECO:0000256" key="6">
    <source>
        <dbReference type="ARBA" id="ARBA00023136"/>
    </source>
</evidence>
<dbReference type="AlphaFoldDB" id="A0AAV0EQM2"/>
<dbReference type="Proteomes" id="UP001152523">
    <property type="component" value="Unassembled WGS sequence"/>
</dbReference>
<name>A0AAV0EQM2_9ASTE</name>
<evidence type="ECO:0000313" key="10">
    <source>
        <dbReference type="Proteomes" id="UP001152523"/>
    </source>
</evidence>
<feature type="compositionally biased region" description="Low complexity" evidence="8">
    <location>
        <begin position="193"/>
        <end position="203"/>
    </location>
</feature>
<comment type="similarity">
    <text evidence="3">Belongs to the BIG GRAIN 1 (BG1) plant protein family.</text>
</comment>